<comment type="similarity">
    <text evidence="1">Belongs to the peptidase S51 family.</text>
</comment>
<accession>A0ABT9YLQ8</accession>
<evidence type="ECO:0000313" key="5">
    <source>
        <dbReference type="EMBL" id="MDQ0208778.1"/>
    </source>
</evidence>
<protein>
    <submittedName>
        <fullName evidence="5">Peptidase E</fullName>
    </submittedName>
</protein>
<evidence type="ECO:0000256" key="4">
    <source>
        <dbReference type="ARBA" id="ARBA00022825"/>
    </source>
</evidence>
<dbReference type="InterPro" id="IPR005320">
    <property type="entry name" value="Peptidase_S51"/>
</dbReference>
<dbReference type="Proteomes" id="UP001225034">
    <property type="component" value="Unassembled WGS sequence"/>
</dbReference>
<comment type="caution">
    <text evidence="5">The sequence shown here is derived from an EMBL/GenBank/DDBJ whole genome shotgun (WGS) entry which is preliminary data.</text>
</comment>
<dbReference type="CDD" id="cd03146">
    <property type="entry name" value="GAT1_Peptidase_E"/>
    <property type="match status" value="1"/>
</dbReference>
<dbReference type="SUPFAM" id="SSF52317">
    <property type="entry name" value="Class I glutamine amidotransferase-like"/>
    <property type="match status" value="1"/>
</dbReference>
<dbReference type="Gene3D" id="3.40.50.880">
    <property type="match status" value="1"/>
</dbReference>
<keyword evidence="2" id="KW-0645">Protease</keyword>
<keyword evidence="4" id="KW-0720">Serine protease</keyword>
<evidence type="ECO:0000256" key="3">
    <source>
        <dbReference type="ARBA" id="ARBA00022801"/>
    </source>
</evidence>
<reference evidence="5 6" key="1">
    <citation type="submission" date="2023-07" db="EMBL/GenBank/DDBJ databases">
        <title>Genomic Encyclopedia of Type Strains, Phase IV (KMG-IV): sequencing the most valuable type-strain genomes for metagenomic binning, comparative biology and taxonomic classification.</title>
        <authorList>
            <person name="Goeker M."/>
        </authorList>
    </citation>
    <scope>NUCLEOTIDE SEQUENCE [LARGE SCALE GENOMIC DNA]</scope>
    <source>
        <strain evidence="5 6">DSM 19154</strain>
    </source>
</reference>
<name>A0ABT9YLQ8_9BACI</name>
<dbReference type="InterPro" id="IPR029062">
    <property type="entry name" value="Class_I_gatase-like"/>
</dbReference>
<dbReference type="PANTHER" id="PTHR20842:SF0">
    <property type="entry name" value="ALPHA-ASPARTYL DIPEPTIDASE"/>
    <property type="match status" value="1"/>
</dbReference>
<proteinExistence type="inferred from homology"/>
<dbReference type="RefSeq" id="WP_306985107.1">
    <property type="nucleotide sequence ID" value="NZ_JAUSUA010000006.1"/>
</dbReference>
<dbReference type="EMBL" id="JAUSUA010000006">
    <property type="protein sequence ID" value="MDQ0208778.1"/>
    <property type="molecule type" value="Genomic_DNA"/>
</dbReference>
<organism evidence="5 6">
    <name type="scientific">Alkalicoccobacillus murimartini</name>
    <dbReference type="NCBI Taxonomy" id="171685"/>
    <lineage>
        <taxon>Bacteria</taxon>
        <taxon>Bacillati</taxon>
        <taxon>Bacillota</taxon>
        <taxon>Bacilli</taxon>
        <taxon>Bacillales</taxon>
        <taxon>Bacillaceae</taxon>
        <taxon>Alkalicoccobacillus</taxon>
    </lineage>
</organism>
<evidence type="ECO:0000256" key="1">
    <source>
        <dbReference type="ARBA" id="ARBA00006534"/>
    </source>
</evidence>
<evidence type="ECO:0000256" key="2">
    <source>
        <dbReference type="ARBA" id="ARBA00022670"/>
    </source>
</evidence>
<evidence type="ECO:0000313" key="6">
    <source>
        <dbReference type="Proteomes" id="UP001225034"/>
    </source>
</evidence>
<gene>
    <name evidence="5" type="ORF">J2S05_003590</name>
</gene>
<keyword evidence="3" id="KW-0378">Hydrolase</keyword>
<sequence length="218" mass="24200">MRQIIALGGGGFSMEPDNPTLDDYIVNQAGTANPKICFVPTAGGDQDHYIKRFYDAFKHKPCTPTHLSLFDANFKDLEAFVFEQDIMYVGGGSTRNMLILWREWGLDEILIKAYQKEILLAGISAGAICWFEQGLTDPLNGPLYKIDGLGLLKGSACPHYDGEEKRRPFYEALVKEGGIMEGYGINDGTALHFINESLHRSVQSTKGKGQGYEVVKKK</sequence>
<dbReference type="PANTHER" id="PTHR20842">
    <property type="entry name" value="PROTEASE S51 ALPHA-ASPARTYL DIPEPTIDASE"/>
    <property type="match status" value="1"/>
</dbReference>
<keyword evidence="6" id="KW-1185">Reference proteome</keyword>
<dbReference type="Pfam" id="PF03575">
    <property type="entry name" value="Peptidase_S51"/>
    <property type="match status" value="1"/>
</dbReference>